<feature type="non-terminal residue" evidence="1">
    <location>
        <position position="128"/>
    </location>
</feature>
<name>A0A8S3JTB3_9BILA</name>
<gene>
    <name evidence="1" type="ORF">GIL414_LOCUS83730</name>
</gene>
<protein>
    <submittedName>
        <fullName evidence="1">Uncharacterized protein</fullName>
    </submittedName>
</protein>
<comment type="caution">
    <text evidence="1">The sequence shown here is derived from an EMBL/GenBank/DDBJ whole genome shotgun (WGS) entry which is preliminary data.</text>
</comment>
<evidence type="ECO:0000313" key="2">
    <source>
        <dbReference type="Proteomes" id="UP000681720"/>
    </source>
</evidence>
<dbReference type="EMBL" id="CAJOBJ010363949">
    <property type="protein sequence ID" value="CAF5219883.1"/>
    <property type="molecule type" value="Genomic_DNA"/>
</dbReference>
<proteinExistence type="predicted"/>
<sequence length="128" mass="15034">MDIREHLVNITTINNEDTLLTFLVLCKLSFQSSMIVDDNQHRLRWIDVVSKLKFSQLTLQQIITTYIDYKEAFNEFTFDIPALIHLITIAHPLPNANYSPFSTFMHLVQNLSLSSEMFYEQFLDIFTL</sequence>
<accession>A0A8S3JTB3</accession>
<dbReference type="AlphaFoldDB" id="A0A8S3JTB3"/>
<organism evidence="1 2">
    <name type="scientific">Rotaria magnacalcarata</name>
    <dbReference type="NCBI Taxonomy" id="392030"/>
    <lineage>
        <taxon>Eukaryota</taxon>
        <taxon>Metazoa</taxon>
        <taxon>Spiralia</taxon>
        <taxon>Gnathifera</taxon>
        <taxon>Rotifera</taxon>
        <taxon>Eurotatoria</taxon>
        <taxon>Bdelloidea</taxon>
        <taxon>Philodinida</taxon>
        <taxon>Philodinidae</taxon>
        <taxon>Rotaria</taxon>
    </lineage>
</organism>
<dbReference type="Proteomes" id="UP000681720">
    <property type="component" value="Unassembled WGS sequence"/>
</dbReference>
<evidence type="ECO:0000313" key="1">
    <source>
        <dbReference type="EMBL" id="CAF5219883.1"/>
    </source>
</evidence>
<reference evidence="1" key="1">
    <citation type="submission" date="2021-02" db="EMBL/GenBank/DDBJ databases">
        <authorList>
            <person name="Nowell W R."/>
        </authorList>
    </citation>
    <scope>NUCLEOTIDE SEQUENCE</scope>
</reference>